<evidence type="ECO:0000256" key="3">
    <source>
        <dbReference type="ARBA" id="ARBA00022603"/>
    </source>
</evidence>
<evidence type="ECO:0000256" key="2">
    <source>
        <dbReference type="ARBA" id="ARBA00005891"/>
    </source>
</evidence>
<comment type="caution">
    <text evidence="8">The sequence shown here is derived from an EMBL/GenBank/DDBJ whole genome shotgun (WGS) entry which is preliminary data.</text>
</comment>
<dbReference type="Pfam" id="PF02636">
    <property type="entry name" value="Methyltransf_28"/>
    <property type="match status" value="1"/>
</dbReference>
<dbReference type="Proteomes" id="UP000708208">
    <property type="component" value="Unassembled WGS sequence"/>
</dbReference>
<dbReference type="AlphaFoldDB" id="A0A8J2LK96"/>
<evidence type="ECO:0000256" key="6">
    <source>
        <dbReference type="ARBA" id="ARBA00048612"/>
    </source>
</evidence>
<keyword evidence="3 7" id="KW-0489">Methyltransferase</keyword>
<evidence type="ECO:0000313" key="9">
    <source>
        <dbReference type="Proteomes" id="UP000708208"/>
    </source>
</evidence>
<reference evidence="8" key="1">
    <citation type="submission" date="2021-06" db="EMBL/GenBank/DDBJ databases">
        <authorList>
            <person name="Hodson N. C."/>
            <person name="Mongue J. A."/>
            <person name="Jaron S. K."/>
        </authorList>
    </citation>
    <scope>NUCLEOTIDE SEQUENCE</scope>
</reference>
<proteinExistence type="inferred from homology"/>
<gene>
    <name evidence="8" type="ORF">AFUS01_LOCUS47414</name>
</gene>
<protein>
    <recommendedName>
        <fullName evidence="7">Protein arginine methyltransferase NDUFAF7</fullName>
        <ecNumber evidence="7">2.1.1.320</ecNumber>
    </recommendedName>
</protein>
<dbReference type="PANTHER" id="PTHR12049">
    <property type="entry name" value="PROTEIN ARGININE METHYLTRANSFERASE NDUFAF7, MITOCHONDRIAL"/>
    <property type="match status" value="1"/>
</dbReference>
<dbReference type="EMBL" id="CAJVCH010571757">
    <property type="protein sequence ID" value="CAG7838442.1"/>
    <property type="molecule type" value="Genomic_DNA"/>
</dbReference>
<comment type="function">
    <text evidence="7">Arginine methyltransferase involved in the assembly or stability of mitochondrial NADH:ubiquinone oxidoreductase complex (complex I).</text>
</comment>
<dbReference type="PANTHER" id="PTHR12049:SF7">
    <property type="entry name" value="PROTEIN ARGININE METHYLTRANSFERASE NDUFAF7, MITOCHONDRIAL"/>
    <property type="match status" value="1"/>
</dbReference>
<sequence>MSQQLVRSIYDQIKSRILVSGPIPVADYMKMALTNSGIILPPDKSQGTAKREIDAGYYMKKDVFGPSGDFVTSPEISQMFGEMIGIWGIQTWLQIGGPKKFNIVELGPGRGSLAKDMLRVFKRFERLIGSDVSLHLVEISPFMANLQEETLCEKKKNYLDYITRRSESNWIDPAKVLPHQSYYHKAISKDTNYPIYWYRDVQSIPNEFNFYIAHEFFDALPIHKLQKVDDHQWREILVDIDPLALPDTEKLRFVLSRHETPVIKILERFQDKLLQDHRQHIEISLETITVLDEMTSRIDRDGGIALVIDYGHDGTKEDTFRGFYKHKLHDPLLKPGTADLTADVDFSFVRKFCWDKAWVLGPTSQRDFLKSVGIEVRYNKLVAQCKTDTEKLVLQSGYRMLIDDMGERFKFMGIFPKILENYKPGLKIVGFHE</sequence>
<dbReference type="OrthoDB" id="438553at2759"/>
<dbReference type="GO" id="GO:0032259">
    <property type="term" value="P:methylation"/>
    <property type="evidence" value="ECO:0007669"/>
    <property type="project" value="UniProtKB-KW"/>
</dbReference>
<comment type="subcellular location">
    <subcellularLocation>
        <location evidence="1 7">Mitochondrion</location>
    </subcellularLocation>
</comment>
<keyword evidence="5 7" id="KW-0496">Mitochondrion</keyword>
<keyword evidence="9" id="KW-1185">Reference proteome</keyword>
<evidence type="ECO:0000256" key="4">
    <source>
        <dbReference type="ARBA" id="ARBA00022679"/>
    </source>
</evidence>
<evidence type="ECO:0000256" key="5">
    <source>
        <dbReference type="ARBA" id="ARBA00023128"/>
    </source>
</evidence>
<evidence type="ECO:0000256" key="7">
    <source>
        <dbReference type="RuleBase" id="RU364114"/>
    </source>
</evidence>
<evidence type="ECO:0000313" key="8">
    <source>
        <dbReference type="EMBL" id="CAG7838442.1"/>
    </source>
</evidence>
<comment type="catalytic activity">
    <reaction evidence="6 7">
        <text>L-arginyl-[protein] + 2 S-adenosyl-L-methionine = N(omega),N(omega)'-dimethyl-L-arginyl-[protein] + 2 S-adenosyl-L-homocysteine + 2 H(+)</text>
        <dbReference type="Rhea" id="RHEA:48108"/>
        <dbReference type="Rhea" id="RHEA-COMP:10532"/>
        <dbReference type="Rhea" id="RHEA-COMP:11992"/>
        <dbReference type="ChEBI" id="CHEBI:15378"/>
        <dbReference type="ChEBI" id="CHEBI:29965"/>
        <dbReference type="ChEBI" id="CHEBI:57856"/>
        <dbReference type="ChEBI" id="CHEBI:59789"/>
        <dbReference type="ChEBI" id="CHEBI:88221"/>
        <dbReference type="EC" id="2.1.1.320"/>
    </reaction>
</comment>
<evidence type="ECO:0000256" key="1">
    <source>
        <dbReference type="ARBA" id="ARBA00004173"/>
    </source>
</evidence>
<dbReference type="InterPro" id="IPR003788">
    <property type="entry name" value="NDUFAF7"/>
</dbReference>
<dbReference type="GO" id="GO:0032981">
    <property type="term" value="P:mitochondrial respiratory chain complex I assembly"/>
    <property type="evidence" value="ECO:0007669"/>
    <property type="project" value="TreeGrafter"/>
</dbReference>
<comment type="similarity">
    <text evidence="2 7">Belongs to the NDUFAF7 family.</text>
</comment>
<keyword evidence="4 7" id="KW-0808">Transferase</keyword>
<accession>A0A8J2LK96</accession>
<dbReference type="EC" id="2.1.1.320" evidence="7"/>
<dbReference type="GO" id="GO:0035243">
    <property type="term" value="F:protein-arginine omega-N symmetric methyltransferase activity"/>
    <property type="evidence" value="ECO:0007669"/>
    <property type="project" value="UniProtKB-EC"/>
</dbReference>
<organism evidence="8 9">
    <name type="scientific">Allacma fusca</name>
    <dbReference type="NCBI Taxonomy" id="39272"/>
    <lineage>
        <taxon>Eukaryota</taxon>
        <taxon>Metazoa</taxon>
        <taxon>Ecdysozoa</taxon>
        <taxon>Arthropoda</taxon>
        <taxon>Hexapoda</taxon>
        <taxon>Collembola</taxon>
        <taxon>Symphypleona</taxon>
        <taxon>Sminthuridae</taxon>
        <taxon>Allacma</taxon>
    </lineage>
</organism>
<dbReference type="GO" id="GO:0005739">
    <property type="term" value="C:mitochondrion"/>
    <property type="evidence" value="ECO:0007669"/>
    <property type="project" value="UniProtKB-SubCell"/>
</dbReference>
<name>A0A8J2LK96_9HEXA</name>